<comment type="caution">
    <text evidence="2">The sequence shown here is derived from an EMBL/GenBank/DDBJ whole genome shotgun (WGS) entry which is preliminary data.</text>
</comment>
<sequence>MSALIDAEEEIVHLTSQIDAFNRLLPLIGQYGNDTLDSELSALEAMSHEALWGILRNCILDFKNLYEAVRDCKPDTDLPTLRNLKRKFSWVLERDQIQKFATRLANAKQNLTLALHVLGRTNELRALNMLSEVKDSVDSQERKVSEFLRSLERFLPLLEKASQEYNKSFERLEVESKTCLDDLSESMSSSFHFFQEEPAPETFMVESDGSQEVFAETKLDHSEGDDFEPKERRSS</sequence>
<feature type="region of interest" description="Disordered" evidence="1">
    <location>
        <begin position="216"/>
        <end position="235"/>
    </location>
</feature>
<accession>A0ABR3SES2</accession>
<dbReference type="Proteomes" id="UP001521116">
    <property type="component" value="Unassembled WGS sequence"/>
</dbReference>
<evidence type="ECO:0000313" key="3">
    <source>
        <dbReference type="Proteomes" id="UP001521116"/>
    </source>
</evidence>
<protein>
    <submittedName>
        <fullName evidence="2">Uncharacterized protein</fullName>
    </submittedName>
</protein>
<keyword evidence="3" id="KW-1185">Reference proteome</keyword>
<name>A0ABR3SES2_9PEZI</name>
<proteinExistence type="predicted"/>
<evidence type="ECO:0000256" key="1">
    <source>
        <dbReference type="SAM" id="MobiDB-lite"/>
    </source>
</evidence>
<gene>
    <name evidence="2" type="ORF">SLS56_010342</name>
</gene>
<dbReference type="EMBL" id="JAJVDC020000197">
    <property type="protein sequence ID" value="KAL1618971.1"/>
    <property type="molecule type" value="Genomic_DNA"/>
</dbReference>
<reference evidence="2 3" key="1">
    <citation type="submission" date="2024-02" db="EMBL/GenBank/DDBJ databases">
        <title>De novo assembly and annotation of 12 fungi associated with fruit tree decline syndrome in Ontario, Canada.</title>
        <authorList>
            <person name="Sulman M."/>
            <person name="Ellouze W."/>
            <person name="Ilyukhin E."/>
        </authorList>
    </citation>
    <scope>NUCLEOTIDE SEQUENCE [LARGE SCALE GENOMIC DNA]</scope>
    <source>
        <strain evidence="2 3">M1-105</strain>
    </source>
</reference>
<evidence type="ECO:0000313" key="2">
    <source>
        <dbReference type="EMBL" id="KAL1618971.1"/>
    </source>
</evidence>
<organism evidence="2 3">
    <name type="scientific">Neofusicoccum ribis</name>
    <dbReference type="NCBI Taxonomy" id="45134"/>
    <lineage>
        <taxon>Eukaryota</taxon>
        <taxon>Fungi</taxon>
        <taxon>Dikarya</taxon>
        <taxon>Ascomycota</taxon>
        <taxon>Pezizomycotina</taxon>
        <taxon>Dothideomycetes</taxon>
        <taxon>Dothideomycetes incertae sedis</taxon>
        <taxon>Botryosphaeriales</taxon>
        <taxon>Botryosphaeriaceae</taxon>
        <taxon>Neofusicoccum</taxon>
    </lineage>
</organism>